<evidence type="ECO:0000313" key="8">
    <source>
        <dbReference type="Proteomes" id="UP001604336"/>
    </source>
</evidence>
<comment type="subcellular location">
    <subcellularLocation>
        <location evidence="4">Nucleus</location>
    </subcellularLocation>
</comment>
<sequence length="272" mass="29227">MGERRDSNVSIPKSSEPSPIAPRPGYNAPISRPGARQFAFEVPSLEPISIAPAPIASEVQSLEPSPIAPWPGYNAPISRPGARQFASEVPSSGFTAYRPPPPLPTFPAPRMIIQRLRNMAFPLLESTAVDFSVHFLTINSGEDLCARMAQILNQNGWRGFAVLAAHGSISRVIAWDTVQGLFMTYSGCYQILSLTGLYSIADHRGQRTGGLHISFAGDGVIYDGTLGGTLIAHNRVDVLIATFGPSVQARHMMMHHSGQSSRNRGGPGNTVN</sequence>
<dbReference type="PANTHER" id="PTHR31500">
    <property type="entry name" value="AT-HOOK MOTIF NUCLEAR-LOCALIZED PROTEIN 9"/>
    <property type="match status" value="1"/>
</dbReference>
<accession>A0ABD1R0J4</accession>
<evidence type="ECO:0000313" key="7">
    <source>
        <dbReference type="EMBL" id="KAL2481283.1"/>
    </source>
</evidence>
<feature type="domain" description="PPC" evidence="6">
    <location>
        <begin position="126"/>
        <end position="265"/>
    </location>
</feature>
<dbReference type="Pfam" id="PF03479">
    <property type="entry name" value="PCC"/>
    <property type="match status" value="1"/>
</dbReference>
<evidence type="ECO:0000256" key="2">
    <source>
        <dbReference type="ARBA" id="ARBA00023125"/>
    </source>
</evidence>
<dbReference type="EMBL" id="JBFOLK010000010">
    <property type="protein sequence ID" value="KAL2481283.1"/>
    <property type="molecule type" value="Genomic_DNA"/>
</dbReference>
<proteinExistence type="predicted"/>
<name>A0ABD1R0J4_9LAMI</name>
<dbReference type="CDD" id="cd11378">
    <property type="entry name" value="DUF296"/>
    <property type="match status" value="1"/>
</dbReference>
<keyword evidence="8" id="KW-1185">Reference proteome</keyword>
<dbReference type="InterPro" id="IPR039605">
    <property type="entry name" value="AHL"/>
</dbReference>
<evidence type="ECO:0000259" key="6">
    <source>
        <dbReference type="PROSITE" id="PS51742"/>
    </source>
</evidence>
<reference evidence="8" key="1">
    <citation type="submission" date="2024-07" db="EMBL/GenBank/DDBJ databases">
        <title>Two chromosome-level genome assemblies of Korean endemic species Abeliophyllum distichum and Forsythia ovata (Oleaceae).</title>
        <authorList>
            <person name="Jang H."/>
        </authorList>
    </citation>
    <scope>NUCLEOTIDE SEQUENCE [LARGE SCALE GENOMIC DNA]</scope>
</reference>
<comment type="function">
    <text evidence="4">Transcription factor that specifically binds AT-rich DNA sequences related to the nuclear matrix attachment regions (MARs).</text>
</comment>
<keyword evidence="4" id="KW-0539">Nucleus</keyword>
<dbReference type="GO" id="GO:0005634">
    <property type="term" value="C:nucleus"/>
    <property type="evidence" value="ECO:0007669"/>
    <property type="project" value="UniProtKB-SubCell"/>
</dbReference>
<comment type="caution">
    <text evidence="7">The sequence shown here is derived from an EMBL/GenBank/DDBJ whole genome shotgun (WGS) entry which is preliminary data.</text>
</comment>
<dbReference type="Gene3D" id="3.30.1330.80">
    <property type="entry name" value="Hypothetical protein, similar to alpha- acetolactate decarboxylase, domain 2"/>
    <property type="match status" value="1"/>
</dbReference>
<evidence type="ECO:0000256" key="1">
    <source>
        <dbReference type="ARBA" id="ARBA00023015"/>
    </source>
</evidence>
<evidence type="ECO:0000256" key="5">
    <source>
        <dbReference type="SAM" id="MobiDB-lite"/>
    </source>
</evidence>
<feature type="region of interest" description="Disordered" evidence="5">
    <location>
        <begin position="1"/>
        <end position="32"/>
    </location>
</feature>
<dbReference type="SUPFAM" id="SSF117856">
    <property type="entry name" value="AF0104/ALDC/Ptd012-like"/>
    <property type="match status" value="1"/>
</dbReference>
<dbReference type="PANTHER" id="PTHR31500:SF56">
    <property type="entry name" value="AT-HOOK MOTIF NUCLEAR-LOCALIZED PROTEIN"/>
    <property type="match status" value="1"/>
</dbReference>
<comment type="domain">
    <text evidence="4">The PPC domain mediates interactions between AHL proteins.</text>
</comment>
<dbReference type="GO" id="GO:0003680">
    <property type="term" value="F:minor groove of adenine-thymine-rich DNA binding"/>
    <property type="evidence" value="ECO:0007669"/>
    <property type="project" value="UniProtKB-UniRule"/>
</dbReference>
<keyword evidence="2 4" id="KW-0238">DNA-binding</keyword>
<evidence type="ECO:0000256" key="3">
    <source>
        <dbReference type="ARBA" id="ARBA00023163"/>
    </source>
</evidence>
<dbReference type="Proteomes" id="UP001604336">
    <property type="component" value="Unassembled WGS sequence"/>
</dbReference>
<dbReference type="AlphaFoldDB" id="A0ABD1R0J4"/>
<keyword evidence="3 4" id="KW-0804">Transcription</keyword>
<keyword evidence="1 4" id="KW-0805">Transcription regulation</keyword>
<dbReference type="InterPro" id="IPR005175">
    <property type="entry name" value="PPC_dom"/>
</dbReference>
<gene>
    <name evidence="7" type="ORF">Adt_34249</name>
</gene>
<feature type="compositionally biased region" description="Polar residues" evidence="5">
    <location>
        <begin position="8"/>
        <end position="17"/>
    </location>
</feature>
<evidence type="ECO:0000256" key="4">
    <source>
        <dbReference type="RuleBase" id="RU367031"/>
    </source>
</evidence>
<protein>
    <recommendedName>
        <fullName evidence="4">AT-hook motif nuclear-localized protein</fullName>
    </recommendedName>
</protein>
<organism evidence="7 8">
    <name type="scientific">Abeliophyllum distichum</name>
    <dbReference type="NCBI Taxonomy" id="126358"/>
    <lineage>
        <taxon>Eukaryota</taxon>
        <taxon>Viridiplantae</taxon>
        <taxon>Streptophyta</taxon>
        <taxon>Embryophyta</taxon>
        <taxon>Tracheophyta</taxon>
        <taxon>Spermatophyta</taxon>
        <taxon>Magnoliopsida</taxon>
        <taxon>eudicotyledons</taxon>
        <taxon>Gunneridae</taxon>
        <taxon>Pentapetalae</taxon>
        <taxon>asterids</taxon>
        <taxon>lamiids</taxon>
        <taxon>Lamiales</taxon>
        <taxon>Oleaceae</taxon>
        <taxon>Forsythieae</taxon>
        <taxon>Abeliophyllum</taxon>
    </lineage>
</organism>
<dbReference type="PROSITE" id="PS51742">
    <property type="entry name" value="PPC"/>
    <property type="match status" value="1"/>
</dbReference>